<protein>
    <submittedName>
        <fullName evidence="1">Uncharacterized protein</fullName>
    </submittedName>
</protein>
<feature type="non-terminal residue" evidence="1">
    <location>
        <position position="84"/>
    </location>
</feature>
<organism evidence="1 2">
    <name type="scientific">Haematococcus lacustris</name>
    <name type="common">Green alga</name>
    <name type="synonym">Haematococcus pluvialis</name>
    <dbReference type="NCBI Taxonomy" id="44745"/>
    <lineage>
        <taxon>Eukaryota</taxon>
        <taxon>Viridiplantae</taxon>
        <taxon>Chlorophyta</taxon>
        <taxon>core chlorophytes</taxon>
        <taxon>Chlorophyceae</taxon>
        <taxon>CS clade</taxon>
        <taxon>Chlamydomonadales</taxon>
        <taxon>Haematococcaceae</taxon>
        <taxon>Haematococcus</taxon>
    </lineage>
</organism>
<gene>
    <name evidence="1" type="ORF">HaLaN_32621</name>
</gene>
<dbReference type="EMBL" id="BLLF01008167">
    <property type="protein sequence ID" value="GFH33275.1"/>
    <property type="molecule type" value="Genomic_DNA"/>
</dbReference>
<name>A0A6A0ALA7_HAELA</name>
<reference evidence="1 2" key="1">
    <citation type="submission" date="2020-02" db="EMBL/GenBank/DDBJ databases">
        <title>Draft genome sequence of Haematococcus lacustris strain NIES-144.</title>
        <authorList>
            <person name="Morimoto D."/>
            <person name="Nakagawa S."/>
            <person name="Yoshida T."/>
            <person name="Sawayama S."/>
        </authorList>
    </citation>
    <scope>NUCLEOTIDE SEQUENCE [LARGE SCALE GENOMIC DNA]</scope>
    <source>
        <strain evidence="1 2">NIES-144</strain>
    </source>
</reference>
<accession>A0A6A0ALA7</accession>
<evidence type="ECO:0000313" key="1">
    <source>
        <dbReference type="EMBL" id="GFH33275.1"/>
    </source>
</evidence>
<keyword evidence="2" id="KW-1185">Reference proteome</keyword>
<proteinExistence type="predicted"/>
<dbReference type="Proteomes" id="UP000485058">
    <property type="component" value="Unassembled WGS sequence"/>
</dbReference>
<evidence type="ECO:0000313" key="2">
    <source>
        <dbReference type="Proteomes" id="UP000485058"/>
    </source>
</evidence>
<comment type="caution">
    <text evidence="1">The sequence shown here is derived from an EMBL/GenBank/DDBJ whole genome shotgun (WGS) entry which is preliminary data.</text>
</comment>
<dbReference type="AlphaFoldDB" id="A0A6A0ALA7"/>
<sequence length="84" mass="8591">MAYALNLAHALELLQDSAGVVAVAAQAFRRAAATPALALGPCLLQAVAEELESLPPLPPGQASLAWRQAAPWVPPCPTPPSSTP</sequence>